<dbReference type="GeneID" id="18914292"/>
<reference evidence="1 2" key="1">
    <citation type="journal article" date="2012" name="BMC Genomics">
        <title>Comparative genomics of the white-rot fungi, Phanerochaete carnosa and P. chrysosporium, to elucidate the genetic basis of the distinct wood types they colonize.</title>
        <authorList>
            <person name="Suzuki H."/>
            <person name="MacDonald J."/>
            <person name="Syed K."/>
            <person name="Salamov A."/>
            <person name="Hori C."/>
            <person name="Aerts A."/>
            <person name="Henrissat B."/>
            <person name="Wiebenga A."/>
            <person name="vanKuyk P.A."/>
            <person name="Barry K."/>
            <person name="Lindquist E."/>
            <person name="LaButti K."/>
            <person name="Lapidus A."/>
            <person name="Lucas S."/>
            <person name="Coutinho P."/>
            <person name="Gong Y."/>
            <person name="Samejima M."/>
            <person name="Mahadevan R."/>
            <person name="Abou-Zaid M."/>
            <person name="de Vries R.P."/>
            <person name="Igarashi K."/>
            <person name="Yadav J.S."/>
            <person name="Grigoriev I.V."/>
            <person name="Master E.R."/>
        </authorList>
    </citation>
    <scope>NUCLEOTIDE SEQUENCE [LARGE SCALE GENOMIC DNA]</scope>
    <source>
        <strain evidence="1 2">HHB-10118-sp</strain>
    </source>
</reference>
<proteinExistence type="predicted"/>
<sequence length="58" mass="6239">MYAAQSTSSSSSSTAVYTPVLFRTTSSQHECTSSVTHNAPQCCHCGWRGDHAPTCPFK</sequence>
<dbReference type="RefSeq" id="XP_007390953.1">
    <property type="nucleotide sequence ID" value="XM_007390891.1"/>
</dbReference>
<dbReference type="EMBL" id="JH930468">
    <property type="protein sequence ID" value="EKM61543.1"/>
    <property type="molecule type" value="Genomic_DNA"/>
</dbReference>
<dbReference type="Proteomes" id="UP000008370">
    <property type="component" value="Unassembled WGS sequence"/>
</dbReference>
<keyword evidence="2" id="KW-1185">Reference proteome</keyword>
<organism evidence="1 2">
    <name type="scientific">Phanerochaete carnosa (strain HHB-10118-sp)</name>
    <name type="common">White-rot fungus</name>
    <name type="synonym">Peniophora carnosa</name>
    <dbReference type="NCBI Taxonomy" id="650164"/>
    <lineage>
        <taxon>Eukaryota</taxon>
        <taxon>Fungi</taxon>
        <taxon>Dikarya</taxon>
        <taxon>Basidiomycota</taxon>
        <taxon>Agaricomycotina</taxon>
        <taxon>Agaricomycetes</taxon>
        <taxon>Polyporales</taxon>
        <taxon>Phanerochaetaceae</taxon>
        <taxon>Phanerochaete</taxon>
    </lineage>
</organism>
<evidence type="ECO:0000313" key="1">
    <source>
        <dbReference type="EMBL" id="EKM61543.1"/>
    </source>
</evidence>
<protein>
    <submittedName>
        <fullName evidence="1">Uncharacterized protein</fullName>
    </submittedName>
</protein>
<dbReference type="InParanoid" id="K5WC61"/>
<name>K5WC61_PHACS</name>
<evidence type="ECO:0000313" key="2">
    <source>
        <dbReference type="Proteomes" id="UP000008370"/>
    </source>
</evidence>
<dbReference type="OrthoDB" id="2793122at2759"/>
<gene>
    <name evidence="1" type="ORF">PHACADRAFT_248221</name>
</gene>
<dbReference type="AlphaFoldDB" id="K5WC61"/>
<dbReference type="HOGENOM" id="CLU_197734_0_0_1"/>
<accession>K5WC61</accession>
<dbReference type="KEGG" id="pco:PHACADRAFT_248221"/>